<keyword evidence="9" id="KW-1133">Transmembrane helix</keyword>
<dbReference type="InterPro" id="IPR050351">
    <property type="entry name" value="BphY/WalK/GraS-like"/>
</dbReference>
<reference evidence="12 13" key="1">
    <citation type="submission" date="2019-03" db="EMBL/GenBank/DDBJ databases">
        <title>Genomic Encyclopedia of Type Strains, Phase IV (KMG-IV): sequencing the most valuable type-strain genomes for metagenomic binning, comparative biology and taxonomic classification.</title>
        <authorList>
            <person name="Goeker M."/>
        </authorList>
    </citation>
    <scope>NUCLEOTIDE SEQUENCE [LARGE SCALE GENOMIC DNA]</scope>
    <source>
        <strain evidence="12 13">DSM 100055</strain>
    </source>
</reference>
<dbReference type="CDD" id="cd06225">
    <property type="entry name" value="HAMP"/>
    <property type="match status" value="1"/>
</dbReference>
<feature type="domain" description="HAMP" evidence="11">
    <location>
        <begin position="332"/>
        <end position="384"/>
    </location>
</feature>
<evidence type="ECO:0000256" key="2">
    <source>
        <dbReference type="ARBA" id="ARBA00004370"/>
    </source>
</evidence>
<dbReference type="GO" id="GO:0004721">
    <property type="term" value="F:phosphoprotein phosphatase activity"/>
    <property type="evidence" value="ECO:0007669"/>
    <property type="project" value="TreeGrafter"/>
</dbReference>
<dbReference type="EMBL" id="SOBG01000003">
    <property type="protein sequence ID" value="TDT71391.1"/>
    <property type="molecule type" value="Genomic_DNA"/>
</dbReference>
<evidence type="ECO:0000256" key="1">
    <source>
        <dbReference type="ARBA" id="ARBA00000085"/>
    </source>
</evidence>
<dbReference type="InterPro" id="IPR004358">
    <property type="entry name" value="Sig_transdc_His_kin-like_C"/>
</dbReference>
<comment type="subcellular location">
    <subcellularLocation>
        <location evidence="2">Membrane</location>
    </subcellularLocation>
</comment>
<evidence type="ECO:0000256" key="8">
    <source>
        <dbReference type="SAM" id="Coils"/>
    </source>
</evidence>
<feature type="transmembrane region" description="Helical" evidence="9">
    <location>
        <begin position="274"/>
        <end position="296"/>
    </location>
</feature>
<feature type="coiled-coil region" evidence="8">
    <location>
        <begin position="376"/>
        <end position="406"/>
    </location>
</feature>
<dbReference type="GO" id="GO:0016036">
    <property type="term" value="P:cellular response to phosphate starvation"/>
    <property type="evidence" value="ECO:0007669"/>
    <property type="project" value="TreeGrafter"/>
</dbReference>
<evidence type="ECO:0000259" key="10">
    <source>
        <dbReference type="PROSITE" id="PS50109"/>
    </source>
</evidence>
<dbReference type="Gene3D" id="3.30.565.10">
    <property type="entry name" value="Histidine kinase-like ATPase, C-terminal domain"/>
    <property type="match status" value="1"/>
</dbReference>
<dbReference type="Gene3D" id="3.30.450.40">
    <property type="match status" value="1"/>
</dbReference>
<dbReference type="EC" id="2.7.13.3" evidence="3"/>
<dbReference type="InterPro" id="IPR036890">
    <property type="entry name" value="HATPase_C_sf"/>
</dbReference>
<accession>A0AA46DZ44</accession>
<evidence type="ECO:0000256" key="7">
    <source>
        <dbReference type="ARBA" id="ARBA00023012"/>
    </source>
</evidence>
<dbReference type="CDD" id="cd00075">
    <property type="entry name" value="HATPase"/>
    <property type="match status" value="1"/>
</dbReference>
<dbReference type="PROSITE" id="PS50885">
    <property type="entry name" value="HAMP"/>
    <property type="match status" value="1"/>
</dbReference>
<dbReference type="SUPFAM" id="SSF55781">
    <property type="entry name" value="GAF domain-like"/>
    <property type="match status" value="1"/>
</dbReference>
<proteinExistence type="predicted"/>
<dbReference type="SUPFAM" id="SSF158472">
    <property type="entry name" value="HAMP domain-like"/>
    <property type="match status" value="1"/>
</dbReference>
<dbReference type="InterPro" id="IPR005467">
    <property type="entry name" value="His_kinase_dom"/>
</dbReference>
<feature type="transmembrane region" description="Helical" evidence="9">
    <location>
        <begin position="12"/>
        <end position="36"/>
    </location>
</feature>
<dbReference type="GO" id="GO:0000155">
    <property type="term" value="F:phosphorelay sensor kinase activity"/>
    <property type="evidence" value="ECO:0007669"/>
    <property type="project" value="TreeGrafter"/>
</dbReference>
<dbReference type="RefSeq" id="WP_134112659.1">
    <property type="nucleotide sequence ID" value="NZ_SOBG01000003.1"/>
</dbReference>
<organism evidence="12 13">
    <name type="scientific">Hypnocyclicus thermotrophus</name>
    <dbReference type="NCBI Taxonomy" id="1627895"/>
    <lineage>
        <taxon>Bacteria</taxon>
        <taxon>Fusobacteriati</taxon>
        <taxon>Fusobacteriota</taxon>
        <taxon>Fusobacteriia</taxon>
        <taxon>Fusobacteriales</taxon>
        <taxon>Fusobacteriaceae</taxon>
        <taxon>Hypnocyclicus</taxon>
    </lineage>
</organism>
<evidence type="ECO:0000256" key="6">
    <source>
        <dbReference type="ARBA" id="ARBA00022777"/>
    </source>
</evidence>
<dbReference type="AlphaFoldDB" id="A0AA46DZ44"/>
<protein>
    <recommendedName>
        <fullName evidence="3">histidine kinase</fullName>
        <ecNumber evidence="3">2.7.13.3</ecNumber>
    </recommendedName>
</protein>
<keyword evidence="4" id="KW-0597">Phosphoprotein</keyword>
<dbReference type="PROSITE" id="PS50109">
    <property type="entry name" value="HIS_KIN"/>
    <property type="match status" value="1"/>
</dbReference>
<dbReference type="InterPro" id="IPR003594">
    <property type="entry name" value="HATPase_dom"/>
</dbReference>
<keyword evidence="5" id="KW-0808">Transferase</keyword>
<keyword evidence="9" id="KW-0472">Membrane</keyword>
<name>A0AA46DZ44_9FUSO</name>
<dbReference type="SMART" id="SM00387">
    <property type="entry name" value="HATPase_c"/>
    <property type="match status" value="1"/>
</dbReference>
<dbReference type="GO" id="GO:0005886">
    <property type="term" value="C:plasma membrane"/>
    <property type="evidence" value="ECO:0007669"/>
    <property type="project" value="TreeGrafter"/>
</dbReference>
<dbReference type="InterPro" id="IPR003660">
    <property type="entry name" value="HAMP_dom"/>
</dbReference>
<keyword evidence="6 12" id="KW-0418">Kinase</keyword>
<comment type="caution">
    <text evidence="12">The sequence shown here is derived from an EMBL/GenBank/DDBJ whole genome shotgun (WGS) entry which is preliminary data.</text>
</comment>
<gene>
    <name evidence="12" type="ORF">EV215_0764</name>
</gene>
<dbReference type="Gene3D" id="6.10.340.10">
    <property type="match status" value="1"/>
</dbReference>
<keyword evidence="8" id="KW-0175">Coiled coil</keyword>
<evidence type="ECO:0000259" key="11">
    <source>
        <dbReference type="PROSITE" id="PS50885"/>
    </source>
</evidence>
<dbReference type="InterPro" id="IPR029016">
    <property type="entry name" value="GAF-like_dom_sf"/>
</dbReference>
<dbReference type="SMART" id="SM00304">
    <property type="entry name" value="HAMP"/>
    <property type="match status" value="1"/>
</dbReference>
<keyword evidence="9" id="KW-0812">Transmembrane</keyword>
<dbReference type="PANTHER" id="PTHR45453:SF1">
    <property type="entry name" value="PHOSPHATE REGULON SENSOR PROTEIN PHOR"/>
    <property type="match status" value="1"/>
</dbReference>
<evidence type="ECO:0000313" key="13">
    <source>
        <dbReference type="Proteomes" id="UP000294678"/>
    </source>
</evidence>
<comment type="catalytic activity">
    <reaction evidence="1">
        <text>ATP + protein L-histidine = ADP + protein N-phospho-L-histidine.</text>
        <dbReference type="EC" id="2.7.13.3"/>
    </reaction>
</comment>
<dbReference type="Pfam" id="PF00672">
    <property type="entry name" value="HAMP"/>
    <property type="match status" value="1"/>
</dbReference>
<evidence type="ECO:0000256" key="3">
    <source>
        <dbReference type="ARBA" id="ARBA00012438"/>
    </source>
</evidence>
<dbReference type="Pfam" id="PF02518">
    <property type="entry name" value="HATPase_c"/>
    <property type="match status" value="1"/>
</dbReference>
<feature type="domain" description="Histidine kinase" evidence="10">
    <location>
        <begin position="602"/>
        <end position="807"/>
    </location>
</feature>
<dbReference type="PANTHER" id="PTHR45453">
    <property type="entry name" value="PHOSPHATE REGULON SENSOR PROTEIN PHOR"/>
    <property type="match status" value="1"/>
</dbReference>
<keyword evidence="13" id="KW-1185">Reference proteome</keyword>
<feature type="transmembrane region" description="Helical" evidence="9">
    <location>
        <begin position="308"/>
        <end position="332"/>
    </location>
</feature>
<evidence type="ECO:0000256" key="9">
    <source>
        <dbReference type="SAM" id="Phobius"/>
    </source>
</evidence>
<sequence length="810" mass="94135">MKIKSDSLLLKAIYYNDIAIFLTTIIMLFVLGFYIFNDINNQVPEALKISASNIKISYNMLVNERKNSLYKIVISNELKERVEKIDKTMAIFLNTPAAQYYQYFTNKQLLRTYTDALIKDFHKELIEKNESDYYFNDAISFVKKNGEIIAESLGNSSVKYSLEFSKKIKKELEKINISGYFIEETLNDKLLRVIYKYDIDRYLVVTTILDSEFISYLKKYSGLVEDLKLFLINGTKYLIGELGKEKFDIIDDIDQKELIKNTCILRKKKIAEKYYNLAICNLELGNSTPLLVGIALTRMDIIKLKWSYYLVAFLTLVIVLLLASTIFGYLYYKLFTPLIQLSEISDEISNGNLDVKFKVKGIGEIRSLIVSLKKMIKTIKLNQKDLEIQNEKLKEHLMKLNILEKLLINIRLEVDIDKAIYYILSAATSEIGLNFARGIYFEYSEEKDSLIGKLSSTNIKIIDESNELYKYSSGLKLQTESLDKIIKLISIKYEEDTILKESIESNKIIYYNERGFNFNFGNELLIGLGINNFIILPIRNNEKVYGCILLDNSSTNRIIEKDDYELINLLKINLSIFLDNKDLEKNKIQQEKKLTIDRLSRKILLEIQEPLKESSDILIKHFRDKEKINEEDLNKLEERITQIATISSILYDYSEDKLYLKEKIDINLVINNVLEQLNHIVKNKNIFISKLINHKGFIFANRYKLEKVFFNIFRNSIEAIGDNDGRINIITRNIAKMVEIRIIDNGIGIKKEDIKSIFEPFVSINKSSSGLGLTIAKKILDEHNADIKIKSLYKEGTDIKIIFNIYEEEK</sequence>
<evidence type="ECO:0000313" key="12">
    <source>
        <dbReference type="EMBL" id="TDT71391.1"/>
    </source>
</evidence>
<evidence type="ECO:0000256" key="5">
    <source>
        <dbReference type="ARBA" id="ARBA00022679"/>
    </source>
</evidence>
<evidence type="ECO:0000256" key="4">
    <source>
        <dbReference type="ARBA" id="ARBA00022553"/>
    </source>
</evidence>
<dbReference type="SUPFAM" id="SSF55874">
    <property type="entry name" value="ATPase domain of HSP90 chaperone/DNA topoisomerase II/histidine kinase"/>
    <property type="match status" value="1"/>
</dbReference>
<keyword evidence="7" id="KW-0902">Two-component regulatory system</keyword>
<dbReference type="PRINTS" id="PR00344">
    <property type="entry name" value="BCTRLSENSOR"/>
</dbReference>
<dbReference type="Proteomes" id="UP000294678">
    <property type="component" value="Unassembled WGS sequence"/>
</dbReference>